<proteinExistence type="predicted"/>
<accession>A0A1L7WWQ5</accession>
<dbReference type="Proteomes" id="UP000184330">
    <property type="component" value="Unassembled WGS sequence"/>
</dbReference>
<dbReference type="PANTHER" id="PTHR33840">
    <property type="match status" value="1"/>
</dbReference>
<organism evidence="2 3">
    <name type="scientific">Phialocephala subalpina</name>
    <dbReference type="NCBI Taxonomy" id="576137"/>
    <lineage>
        <taxon>Eukaryota</taxon>
        <taxon>Fungi</taxon>
        <taxon>Dikarya</taxon>
        <taxon>Ascomycota</taxon>
        <taxon>Pezizomycotina</taxon>
        <taxon>Leotiomycetes</taxon>
        <taxon>Helotiales</taxon>
        <taxon>Mollisiaceae</taxon>
        <taxon>Phialocephala</taxon>
        <taxon>Phialocephala fortinii species complex</taxon>
    </lineage>
</organism>
<gene>
    <name evidence="2" type="ORF">PAC_07090</name>
</gene>
<keyword evidence="3" id="KW-1185">Reference proteome</keyword>
<dbReference type="STRING" id="576137.A0A1L7WWQ5"/>
<dbReference type="AlphaFoldDB" id="A0A1L7WWQ5"/>
<dbReference type="PANTHER" id="PTHR33840:SF1">
    <property type="entry name" value="TLE1 PHOSPHOLIPASE DOMAIN-CONTAINING PROTEIN"/>
    <property type="match status" value="1"/>
</dbReference>
<dbReference type="InterPro" id="IPR018712">
    <property type="entry name" value="Tle1-like_cat"/>
</dbReference>
<evidence type="ECO:0000313" key="2">
    <source>
        <dbReference type="EMBL" id="CZR57201.1"/>
    </source>
</evidence>
<dbReference type="Pfam" id="PF09994">
    <property type="entry name" value="T6SS_Tle1-like_cat"/>
    <property type="match status" value="1"/>
</dbReference>
<name>A0A1L7WWQ5_9HELO</name>
<protein>
    <recommendedName>
        <fullName evidence="1">T6SS Phospholipase effector Tle1-like catalytic domain-containing protein</fullName>
    </recommendedName>
</protein>
<dbReference type="OrthoDB" id="59699at2759"/>
<dbReference type="EMBL" id="FJOG01000009">
    <property type="protein sequence ID" value="CZR57201.1"/>
    <property type="molecule type" value="Genomic_DNA"/>
</dbReference>
<feature type="domain" description="T6SS Phospholipase effector Tle1-like catalytic" evidence="1">
    <location>
        <begin position="14"/>
        <end position="330"/>
    </location>
</feature>
<evidence type="ECO:0000313" key="3">
    <source>
        <dbReference type="Proteomes" id="UP000184330"/>
    </source>
</evidence>
<reference evidence="2 3" key="1">
    <citation type="submission" date="2016-03" db="EMBL/GenBank/DDBJ databases">
        <authorList>
            <person name="Ploux O."/>
        </authorList>
    </citation>
    <scope>NUCLEOTIDE SEQUENCE [LARGE SCALE GENOMIC DNA]</scope>
    <source>
        <strain evidence="2 3">UAMH 11012</strain>
    </source>
</reference>
<sequence length="554" mass="61374">MSSNGHKSSRPIGKKLVVACDGTWQNGDAGFDKSPFSDPTAQIPSNVVRIVRALNHHDENGVPQISFYQRGLGTDGNLEDKLLGGMTGFGISEHIREAYAFVANNYDPSTAEELDIALKDESKVMDEIVLLGFSRGAYTARAISSLITDMGLLTKKGMEQFWGIFTDWKNQDVAGHESEWFKLNYPKVASDFKAKKGRDIIFTDPEYRDTLKANKLTRWGMPVRAVGVWDTVGALGIPKELNAKNVRPYAFVNTKVAQHIEYAFHAMAIDERRHLYSPTIWEQPDDIAPGQPAMLKKLKQCWFPGSHSNIGGSYPDASASVLSLAWMVSQLEDNGKILSFNQAYLDFVQDLACKWYADNKQPVRPWGFGTLYDSAIIKDPETLVQGVNPQVRTPGRYDEIDLKSGNPDPKKLLKGTNEYIHRCVRQRIEGGGPGIQVSDTGFFAFLYTLSGSFFSYLPKAWTTNKTLDRFLLAGKQALGLHPDLLAETKSYDPPALKNYTLVDGTTKGTGGVVYKAHDNGASLYEDELGSTEIRLLDRSTKFAKLEGPPAPAKV</sequence>
<evidence type="ECO:0000259" key="1">
    <source>
        <dbReference type="Pfam" id="PF09994"/>
    </source>
</evidence>